<accession>A0A7X3CLG9</accession>
<feature type="domain" description="AraC effector-binding" evidence="1">
    <location>
        <begin position="9"/>
        <end position="157"/>
    </location>
</feature>
<dbReference type="OrthoDB" id="2734147at2"/>
<evidence type="ECO:0000313" key="2">
    <source>
        <dbReference type="EMBL" id="MUG43574.1"/>
    </source>
</evidence>
<dbReference type="Proteomes" id="UP000447876">
    <property type="component" value="Unassembled WGS sequence"/>
</dbReference>
<evidence type="ECO:0000259" key="1">
    <source>
        <dbReference type="SMART" id="SM00871"/>
    </source>
</evidence>
<dbReference type="RefSeq" id="WP_155609056.1">
    <property type="nucleotide sequence ID" value="NZ_WNZW01000001.1"/>
</dbReference>
<dbReference type="Pfam" id="PF14526">
    <property type="entry name" value="Cass2"/>
    <property type="match status" value="1"/>
</dbReference>
<organism evidence="2 3">
    <name type="scientific">Paenibacillus woosongensis</name>
    <dbReference type="NCBI Taxonomy" id="307580"/>
    <lineage>
        <taxon>Bacteria</taxon>
        <taxon>Bacillati</taxon>
        <taxon>Bacillota</taxon>
        <taxon>Bacilli</taxon>
        <taxon>Bacillales</taxon>
        <taxon>Paenibacillaceae</taxon>
        <taxon>Paenibacillus</taxon>
    </lineage>
</organism>
<name>A0A7X3CLG9_9BACL</name>
<dbReference type="EMBL" id="WNZW01000001">
    <property type="protein sequence ID" value="MUG43574.1"/>
    <property type="molecule type" value="Genomic_DNA"/>
</dbReference>
<reference evidence="2 3" key="1">
    <citation type="submission" date="2019-11" db="EMBL/GenBank/DDBJ databases">
        <title>Draft genome sequences of five Paenibacillus species of dairy origin.</title>
        <authorList>
            <person name="Olajide A.M."/>
            <person name="Chen S."/>
            <person name="Lapointe G."/>
        </authorList>
    </citation>
    <scope>NUCLEOTIDE SEQUENCE [LARGE SCALE GENOMIC DNA]</scope>
    <source>
        <strain evidence="2 3">12CR55</strain>
    </source>
</reference>
<dbReference type="InterPro" id="IPR010499">
    <property type="entry name" value="AraC_E-bd"/>
</dbReference>
<evidence type="ECO:0000313" key="3">
    <source>
        <dbReference type="Proteomes" id="UP000447876"/>
    </source>
</evidence>
<proteinExistence type="predicted"/>
<gene>
    <name evidence="2" type="ORF">GNP95_00905</name>
</gene>
<dbReference type="InterPro" id="IPR011256">
    <property type="entry name" value="Reg_factor_effector_dom_sf"/>
</dbReference>
<dbReference type="SMART" id="SM00871">
    <property type="entry name" value="AraC_E_bind"/>
    <property type="match status" value="1"/>
</dbReference>
<comment type="caution">
    <text evidence="2">The sequence shown here is derived from an EMBL/GenBank/DDBJ whole genome shotgun (WGS) entry which is preliminary data.</text>
</comment>
<dbReference type="InterPro" id="IPR029441">
    <property type="entry name" value="Cass2"/>
</dbReference>
<dbReference type="SUPFAM" id="SSF55136">
    <property type="entry name" value="Probable bacterial effector-binding domain"/>
    <property type="match status" value="1"/>
</dbReference>
<dbReference type="Gene3D" id="3.20.80.10">
    <property type="entry name" value="Regulatory factor, effector binding domain"/>
    <property type="match status" value="1"/>
</dbReference>
<protein>
    <submittedName>
        <fullName evidence="2">AraC family transcriptional regulator</fullName>
    </submittedName>
</protein>
<dbReference type="AlphaFoldDB" id="A0A7X3CLG9"/>
<sequence length="158" mass="18290">MQRQKLEKFKCELTTREYSLIGQSITANFPSGFPDAALKVQLEFVERRSEIMNSKDKEVLFSPYMCNGIIATYFACLEVSDLSNVPEGMIGFTLPSQTYAKINCTNKSIGEGYDRIFKWMNENGYVQRFLENTCPIEIYYFEDNVEEEDVEILIPIRT</sequence>